<name>A0A4V2YG00_9ACTN</name>
<proteinExistence type="predicted"/>
<dbReference type="EMBL" id="SMKP01000007">
    <property type="protein sequence ID" value="TDD25137.1"/>
    <property type="molecule type" value="Genomic_DNA"/>
</dbReference>
<comment type="caution">
    <text evidence="1">The sequence shown here is derived from an EMBL/GenBank/DDBJ whole genome shotgun (WGS) entry which is preliminary data.</text>
</comment>
<organism evidence="1 2">
    <name type="scientific">Nonomuraea diastatica</name>
    <dbReference type="NCBI Taxonomy" id="1848329"/>
    <lineage>
        <taxon>Bacteria</taxon>
        <taxon>Bacillati</taxon>
        <taxon>Actinomycetota</taxon>
        <taxon>Actinomycetes</taxon>
        <taxon>Streptosporangiales</taxon>
        <taxon>Streptosporangiaceae</taxon>
        <taxon>Nonomuraea</taxon>
    </lineage>
</organism>
<dbReference type="AlphaFoldDB" id="A0A4V2YG00"/>
<sequence>MDVHVQALEECARQALRVKNMLDFDDAFVNSDVTAPQGDTKSDIFGELEGAGVLAAKIDAIWESVRSELGEGRNRMTNVERALGQVASNFRGAETGSGA</sequence>
<gene>
    <name evidence="1" type="ORF">E1294_04000</name>
</gene>
<evidence type="ECO:0000313" key="1">
    <source>
        <dbReference type="EMBL" id="TDD25137.1"/>
    </source>
</evidence>
<evidence type="ECO:0008006" key="3">
    <source>
        <dbReference type="Google" id="ProtNLM"/>
    </source>
</evidence>
<dbReference type="Proteomes" id="UP000294543">
    <property type="component" value="Unassembled WGS sequence"/>
</dbReference>
<accession>A0A4V2YG00</accession>
<protein>
    <recommendedName>
        <fullName evidence="3">PE domain-containing protein</fullName>
    </recommendedName>
</protein>
<reference evidence="1 2" key="1">
    <citation type="submission" date="2019-03" db="EMBL/GenBank/DDBJ databases">
        <title>Draft genome sequences of novel Actinobacteria.</title>
        <authorList>
            <person name="Sahin N."/>
            <person name="Ay H."/>
            <person name="Saygin H."/>
        </authorList>
    </citation>
    <scope>NUCLEOTIDE SEQUENCE [LARGE SCALE GENOMIC DNA]</scope>
    <source>
        <strain evidence="1 2">KC712</strain>
    </source>
</reference>
<dbReference type="OrthoDB" id="3534787at2"/>
<keyword evidence="2" id="KW-1185">Reference proteome</keyword>
<evidence type="ECO:0000313" key="2">
    <source>
        <dbReference type="Proteomes" id="UP000294543"/>
    </source>
</evidence>
<dbReference type="RefSeq" id="WP_132504547.1">
    <property type="nucleotide sequence ID" value="NZ_SMKP01000007.1"/>
</dbReference>